<gene>
    <name evidence="1" type="ORF">E4U56_004343</name>
</gene>
<dbReference type="AlphaFoldDB" id="A0A9P7MLW8"/>
<comment type="caution">
    <text evidence="1">The sequence shown here is derived from an EMBL/GenBank/DDBJ whole genome shotgun (WGS) entry which is preliminary data.</text>
</comment>
<sequence>MFTGIFVEDLESDHDQDTTESTAELDTAAESTAELQLILNNVTRWNSTYLMIERALRKRDKIVAFLATNNLETNPNHQVPEEGRLKAEDWLLLVELKHILEPLYRQTLMTQGWTTDGYHGSLWEVLTGIEFLLERMEQ</sequence>
<dbReference type="InterPro" id="IPR012337">
    <property type="entry name" value="RNaseH-like_sf"/>
</dbReference>
<evidence type="ECO:0000313" key="1">
    <source>
        <dbReference type="EMBL" id="KAG5960480.1"/>
    </source>
</evidence>
<reference evidence="1" key="1">
    <citation type="journal article" date="2020" name="bioRxiv">
        <title>Whole genome comparisons of ergot fungi reveals the divergence and evolution of species within the genus Claviceps are the result of varying mechanisms driving genome evolution and host range expansion.</title>
        <authorList>
            <person name="Wyka S.A."/>
            <person name="Mondo S.J."/>
            <person name="Liu M."/>
            <person name="Dettman J."/>
            <person name="Nalam V."/>
            <person name="Broders K.D."/>
        </authorList>
    </citation>
    <scope>NUCLEOTIDE SEQUENCE</scope>
    <source>
        <strain evidence="1">CCC 1102</strain>
    </source>
</reference>
<dbReference type="SUPFAM" id="SSF53098">
    <property type="entry name" value="Ribonuclease H-like"/>
    <property type="match status" value="1"/>
</dbReference>
<accession>A0A9P7MLW8</accession>
<evidence type="ECO:0000313" key="2">
    <source>
        <dbReference type="Proteomes" id="UP000784919"/>
    </source>
</evidence>
<protein>
    <submittedName>
        <fullName evidence="1">Uncharacterized protein</fullName>
    </submittedName>
</protein>
<organism evidence="1 2">
    <name type="scientific">Claviceps arundinis</name>
    <dbReference type="NCBI Taxonomy" id="1623583"/>
    <lineage>
        <taxon>Eukaryota</taxon>
        <taxon>Fungi</taxon>
        <taxon>Dikarya</taxon>
        <taxon>Ascomycota</taxon>
        <taxon>Pezizomycotina</taxon>
        <taxon>Sordariomycetes</taxon>
        <taxon>Hypocreomycetidae</taxon>
        <taxon>Hypocreales</taxon>
        <taxon>Clavicipitaceae</taxon>
        <taxon>Claviceps</taxon>
    </lineage>
</organism>
<name>A0A9P7MLW8_9HYPO</name>
<dbReference type="EMBL" id="SRPS01000282">
    <property type="protein sequence ID" value="KAG5960480.1"/>
    <property type="molecule type" value="Genomic_DNA"/>
</dbReference>
<dbReference type="OrthoDB" id="4961446at2759"/>
<proteinExistence type="predicted"/>
<dbReference type="Proteomes" id="UP000784919">
    <property type="component" value="Unassembled WGS sequence"/>
</dbReference>